<dbReference type="NCBIfam" id="TIGR01509">
    <property type="entry name" value="HAD-SF-IA-v3"/>
    <property type="match status" value="1"/>
</dbReference>
<dbReference type="SFLD" id="SFLDS00003">
    <property type="entry name" value="Haloacid_Dehalogenase"/>
    <property type="match status" value="1"/>
</dbReference>
<dbReference type="Proteomes" id="UP000013996">
    <property type="component" value="Unassembled WGS sequence"/>
</dbReference>
<dbReference type="OrthoDB" id="9792518at2"/>
<dbReference type="EMBL" id="AOGX02000016">
    <property type="protein sequence ID" value="EOQ88627.1"/>
    <property type="molecule type" value="Genomic_DNA"/>
</dbReference>
<accession>A0A5E8HCX3</accession>
<comment type="caution">
    <text evidence="1">The sequence shown here is derived from an EMBL/GenBank/DDBJ whole genome shotgun (WGS) entry which is preliminary data.</text>
</comment>
<dbReference type="SFLD" id="SFLDG01129">
    <property type="entry name" value="C1.5:_HAD__Beta-PGM__Phosphata"/>
    <property type="match status" value="1"/>
</dbReference>
<reference evidence="1 2" key="1">
    <citation type="submission" date="2013-04" db="EMBL/GenBank/DDBJ databases">
        <authorList>
            <person name="Harkins D.M."/>
            <person name="Durkin A.S."/>
            <person name="Brinkac L.M."/>
            <person name="Haft D.H."/>
            <person name="Selengut J.D."/>
            <person name="Sanka R."/>
            <person name="DePew J."/>
            <person name="Purushe J."/>
            <person name="Hartskeerl R.A."/>
            <person name="Ahmed A."/>
            <person name="van der Linden H."/>
            <person name="Goris M.G.A."/>
            <person name="Vinetz J.M."/>
            <person name="Sutton G.G."/>
            <person name="Nierman W.C."/>
            <person name="Fouts D.E."/>
        </authorList>
    </citation>
    <scope>NUCLEOTIDE SEQUENCE [LARGE SCALE GENOMIC DNA]</scope>
    <source>
        <strain evidence="1 2">Sao Paulo</strain>
    </source>
</reference>
<dbReference type="AlphaFoldDB" id="A0A5E8HCX3"/>
<dbReference type="PANTHER" id="PTHR43885">
    <property type="entry name" value="HALOACID DEHALOGENASE-LIKE HYDROLASE"/>
    <property type="match status" value="1"/>
</dbReference>
<dbReference type="Pfam" id="PF13419">
    <property type="entry name" value="HAD_2"/>
    <property type="match status" value="1"/>
</dbReference>
<dbReference type="InterPro" id="IPR036412">
    <property type="entry name" value="HAD-like_sf"/>
</dbReference>
<dbReference type="STRING" id="1249483.LEP1GSC202_2794"/>
<keyword evidence="1" id="KW-0378">Hydrolase</keyword>
<dbReference type="InterPro" id="IPR023214">
    <property type="entry name" value="HAD_sf"/>
</dbReference>
<dbReference type="Gene3D" id="3.40.50.1000">
    <property type="entry name" value="HAD superfamily/HAD-like"/>
    <property type="match status" value="1"/>
</dbReference>
<evidence type="ECO:0000313" key="1">
    <source>
        <dbReference type="EMBL" id="EOQ88627.1"/>
    </source>
</evidence>
<sequence length="196" mass="22322">MKLLNRKKFWIFDMDGTLTVAQHDFLAIKQELGISLEQDILTSLSNLPKEEKLQKEIQLNEIELKIAKLAIAMEGSTNLLTELNVINHKIGILTRNSYDNAIETLKAAKIDSFFKSNNIICRDKALPKPNPDGIFYLMREWEAKPEDTIMVGDYLYDMLAGKQAGVETIYIDPSGAFPFLKDATYAVKNLNEIFYL</sequence>
<protein>
    <submittedName>
        <fullName evidence="1">HAD hydrolase, family IA, variant 3</fullName>
    </submittedName>
</protein>
<dbReference type="PANTHER" id="PTHR43885:SF1">
    <property type="entry name" value="SUPERFAMILY HYDROLASE, PUTATIVE (AFU_ORTHOLOGUE AFUA_4G13290)-RELATED"/>
    <property type="match status" value="1"/>
</dbReference>
<evidence type="ECO:0000313" key="2">
    <source>
        <dbReference type="Proteomes" id="UP000013996"/>
    </source>
</evidence>
<dbReference type="InterPro" id="IPR041492">
    <property type="entry name" value="HAD_2"/>
</dbReference>
<name>A0A5E8HCX3_9LEPT</name>
<gene>
    <name evidence="1" type="ORF">LEP1GSC202_2794</name>
</gene>
<proteinExistence type="predicted"/>
<dbReference type="NCBIfam" id="TIGR01549">
    <property type="entry name" value="HAD-SF-IA-v1"/>
    <property type="match status" value="1"/>
</dbReference>
<dbReference type="InterPro" id="IPR006439">
    <property type="entry name" value="HAD-SF_hydro_IA"/>
</dbReference>
<dbReference type="Gene3D" id="1.10.260.80">
    <property type="match status" value="1"/>
</dbReference>
<organism evidence="1 2">
    <name type="scientific">Leptospira yanagawae serovar Saopaulo str. Sao Paulo = ATCC 700523</name>
    <dbReference type="NCBI Taxonomy" id="1249483"/>
    <lineage>
        <taxon>Bacteria</taxon>
        <taxon>Pseudomonadati</taxon>
        <taxon>Spirochaetota</taxon>
        <taxon>Spirochaetia</taxon>
        <taxon>Leptospirales</taxon>
        <taxon>Leptospiraceae</taxon>
        <taxon>Leptospira</taxon>
    </lineage>
</organism>
<dbReference type="RefSeq" id="WP_015677703.1">
    <property type="nucleotide sequence ID" value="NZ_AOGX02000016.1"/>
</dbReference>
<dbReference type="GO" id="GO:0016787">
    <property type="term" value="F:hydrolase activity"/>
    <property type="evidence" value="ECO:0007669"/>
    <property type="project" value="UniProtKB-KW"/>
</dbReference>
<dbReference type="SUPFAM" id="SSF56784">
    <property type="entry name" value="HAD-like"/>
    <property type="match status" value="1"/>
</dbReference>